<keyword evidence="10 13" id="KW-1133">Transmembrane helix</keyword>
<evidence type="ECO:0000259" key="14">
    <source>
        <dbReference type="PROSITE" id="PS50893"/>
    </source>
</evidence>
<dbReference type="InterPro" id="IPR027417">
    <property type="entry name" value="P-loop_NTPase"/>
</dbReference>
<dbReference type="Pfam" id="PF00664">
    <property type="entry name" value="ABC_membrane"/>
    <property type="match status" value="1"/>
</dbReference>
<feature type="transmembrane region" description="Helical" evidence="13">
    <location>
        <begin position="467"/>
        <end position="491"/>
    </location>
</feature>
<keyword evidence="7" id="KW-0547">Nucleotide-binding</keyword>
<evidence type="ECO:0000256" key="2">
    <source>
        <dbReference type="ARBA" id="ARBA00009726"/>
    </source>
</evidence>
<dbReference type="GO" id="GO:0016887">
    <property type="term" value="F:ATP hydrolysis activity"/>
    <property type="evidence" value="ECO:0007669"/>
    <property type="project" value="InterPro"/>
</dbReference>
<dbReference type="PROSITE" id="PS50929">
    <property type="entry name" value="ABC_TM1F"/>
    <property type="match status" value="1"/>
</dbReference>
<evidence type="ECO:0000256" key="12">
    <source>
        <dbReference type="ARBA" id="ARBA00034018"/>
    </source>
</evidence>
<evidence type="ECO:0000256" key="11">
    <source>
        <dbReference type="ARBA" id="ARBA00023136"/>
    </source>
</evidence>
<dbReference type="OrthoDB" id="6500128at2759"/>
<dbReference type="GO" id="GO:0016020">
    <property type="term" value="C:membrane"/>
    <property type="evidence" value="ECO:0007669"/>
    <property type="project" value="UniProtKB-SubCell"/>
</dbReference>
<feature type="transmembrane region" description="Helical" evidence="13">
    <location>
        <begin position="117"/>
        <end position="139"/>
    </location>
</feature>
<dbReference type="FunFam" id="3.40.50.300:FF:000997">
    <property type="entry name" value="Multidrug resistance-associated protein 1"/>
    <property type="match status" value="1"/>
</dbReference>
<comment type="similarity">
    <text evidence="2">Belongs to the ABC transporter superfamily. ABCC family. Conjugate transporter (TC 3.A.1.208) subfamily.</text>
</comment>
<protein>
    <recommendedName>
        <fullName evidence="3">ABC-type xenobiotic transporter</fullName>
        <ecNumber evidence="3">7.6.2.2</ecNumber>
    </recommendedName>
</protein>
<dbReference type="PANTHER" id="PTHR24223:SF330">
    <property type="entry name" value="ATP-BINDING CASSETTE SUB-FAMILY C MEMBER 10"/>
    <property type="match status" value="1"/>
</dbReference>
<dbReference type="PROSITE" id="PS00211">
    <property type="entry name" value="ABC_TRANSPORTER_1"/>
    <property type="match status" value="1"/>
</dbReference>
<feature type="transmembrane region" description="Helical" evidence="13">
    <location>
        <begin position="68"/>
        <end position="97"/>
    </location>
</feature>
<feature type="transmembrane region" description="Helical" evidence="13">
    <location>
        <begin position="497"/>
        <end position="525"/>
    </location>
</feature>
<dbReference type="PANTHER" id="PTHR24223">
    <property type="entry name" value="ATP-BINDING CASSETTE SUB-FAMILY C"/>
    <property type="match status" value="1"/>
</dbReference>
<dbReference type="InterPro" id="IPR011527">
    <property type="entry name" value="ABC1_TM_dom"/>
</dbReference>
<keyword evidence="8" id="KW-0067">ATP-binding</keyword>
<keyword evidence="4" id="KW-0813">Transport</keyword>
<dbReference type="GO" id="GO:0008559">
    <property type="term" value="F:ABC-type xenobiotic transporter activity"/>
    <property type="evidence" value="ECO:0007669"/>
    <property type="project" value="UniProtKB-EC"/>
</dbReference>
<feature type="transmembrane region" description="Helical" evidence="13">
    <location>
        <begin position="283"/>
        <end position="300"/>
    </location>
</feature>
<dbReference type="Pfam" id="PF00005">
    <property type="entry name" value="ABC_tran"/>
    <property type="match status" value="1"/>
</dbReference>
<dbReference type="FunFam" id="1.20.1560.10:FF:000037">
    <property type="entry name" value="ATP-binding cassette subfamily C member 10"/>
    <property type="match status" value="1"/>
</dbReference>
<feature type="transmembrane region" description="Helical" evidence="13">
    <location>
        <begin position="376"/>
        <end position="399"/>
    </location>
</feature>
<feature type="domain" description="ABC transporter" evidence="14">
    <location>
        <begin position="577"/>
        <end position="789"/>
    </location>
</feature>
<evidence type="ECO:0000259" key="15">
    <source>
        <dbReference type="PROSITE" id="PS50929"/>
    </source>
</evidence>
<dbReference type="CDD" id="cd03250">
    <property type="entry name" value="ABCC_MRP_domain1"/>
    <property type="match status" value="1"/>
</dbReference>
<evidence type="ECO:0000256" key="7">
    <source>
        <dbReference type="ARBA" id="ARBA00022741"/>
    </source>
</evidence>
<keyword evidence="6" id="KW-0677">Repeat</keyword>
<dbReference type="EC" id="7.6.2.2" evidence="3"/>
<organism evidence="16 17">
    <name type="scientific">Apostasia shenzhenica</name>
    <dbReference type="NCBI Taxonomy" id="1088818"/>
    <lineage>
        <taxon>Eukaryota</taxon>
        <taxon>Viridiplantae</taxon>
        <taxon>Streptophyta</taxon>
        <taxon>Embryophyta</taxon>
        <taxon>Tracheophyta</taxon>
        <taxon>Spermatophyta</taxon>
        <taxon>Magnoliopsida</taxon>
        <taxon>Liliopsida</taxon>
        <taxon>Asparagales</taxon>
        <taxon>Orchidaceae</taxon>
        <taxon>Apostasioideae</taxon>
        <taxon>Apostasia</taxon>
    </lineage>
</organism>
<reference evidence="16 17" key="1">
    <citation type="journal article" date="2017" name="Nature">
        <title>The Apostasia genome and the evolution of orchids.</title>
        <authorList>
            <person name="Zhang G.Q."/>
            <person name="Liu K.W."/>
            <person name="Li Z."/>
            <person name="Lohaus R."/>
            <person name="Hsiao Y.Y."/>
            <person name="Niu S.C."/>
            <person name="Wang J.Y."/>
            <person name="Lin Y.C."/>
            <person name="Xu Q."/>
            <person name="Chen L.J."/>
            <person name="Yoshida K."/>
            <person name="Fujiwara S."/>
            <person name="Wang Z.W."/>
            <person name="Zhang Y.Q."/>
            <person name="Mitsuda N."/>
            <person name="Wang M."/>
            <person name="Liu G.H."/>
            <person name="Pecoraro L."/>
            <person name="Huang H.X."/>
            <person name="Xiao X.J."/>
            <person name="Lin M."/>
            <person name="Wu X.Y."/>
            <person name="Wu W.L."/>
            <person name="Chen Y.Y."/>
            <person name="Chang S.B."/>
            <person name="Sakamoto S."/>
            <person name="Ohme-Takagi M."/>
            <person name="Yagi M."/>
            <person name="Zeng S.J."/>
            <person name="Shen C.Y."/>
            <person name="Yeh C.M."/>
            <person name="Luo Y.B."/>
            <person name="Tsai W.C."/>
            <person name="Van de Peer Y."/>
            <person name="Liu Z.J."/>
        </authorList>
    </citation>
    <scope>NUCLEOTIDE SEQUENCE [LARGE SCALE GENOMIC DNA]</scope>
    <source>
        <strain evidence="17">cv. Shenzhen</strain>
        <tissue evidence="16">Stem</tissue>
    </source>
</reference>
<keyword evidence="17" id="KW-1185">Reference proteome</keyword>
<dbReference type="InterPro" id="IPR050173">
    <property type="entry name" value="ABC_transporter_C-like"/>
</dbReference>
<evidence type="ECO:0000256" key="3">
    <source>
        <dbReference type="ARBA" id="ARBA00012191"/>
    </source>
</evidence>
<evidence type="ECO:0000256" key="6">
    <source>
        <dbReference type="ARBA" id="ARBA00022737"/>
    </source>
</evidence>
<sequence length="790" mass="89093">MALAKRNAGRAIPSLVDLKPRLHEKVFLNVLPSVGACLSLCNILSLLEGSLEGYKVEYHEWLFRFSQLFYWVNIFLFSKFESWYTIFCNPILCFWWIVKPLLEIPLLLTVFSSSKAVASVLEILSVTTEVIFGLFITTLKTMGRSSNERKFNSIEDPLISCNVENRYLEPKSCSLWENLTFKFANIMMDLGVQKQLNFADLVQLPSELMPSSSHNTLLTCWMAENNIMDSDPSLFKAICYAYGWPYLRLGILKVVNDGIGFLSPLILNKLIQFLQKGSNLRHGYVLALALGLTSIFKSFLDTQYSFHLSKLRLKLRSAIMTMVYRKCLHVSLAERSKFSEGEIQTFMSIDVGQTINLCNSFHDAWSIPLQIGVALYFLYTQVSYAFISGIAITVLLIPVNKWISTMIARATEKMLKQKDERIRGVGELLMYIRTVKMYSWELLFTKRLLERRVMEVQHLSTRKYLDAWCVFFWATTPTLFSLSTFGVFSMTGHSLDAAVVFTCVALFNTLISPLNSFPWVINGLIDAVISSRRLSKFLSCVEHSTCSGQHSFGQLSLADPECHFGGKHSPTGNHNAIMFKDAYYAWSSIDREEQNATLRGITLNLPKGLFIVIIGEVGSGKSSLLNAILGEMQHIVGHSNFSGSVSYAPQVPWIQSGSVRENILLGQEINDERYREVLDACALHVDISRMDRGDLTFIGEKGLNLSGGQRARLALARALYRNSDVYLLDDILSSVDSHVANWILQKALLGSLTNQKTRVLCTHNVQAISFADLVVVMDKGSVKWGWMPFG</sequence>
<dbReference type="InterPro" id="IPR017871">
    <property type="entry name" value="ABC_transporter-like_CS"/>
</dbReference>
<evidence type="ECO:0000256" key="1">
    <source>
        <dbReference type="ARBA" id="ARBA00004141"/>
    </source>
</evidence>
<dbReference type="CDD" id="cd18598">
    <property type="entry name" value="ABC_6TM_MRP7_D1_like"/>
    <property type="match status" value="1"/>
</dbReference>
<keyword evidence="11 13" id="KW-0472">Membrane</keyword>
<name>A0A2I0BCG0_9ASPA</name>
<evidence type="ECO:0000313" key="16">
    <source>
        <dbReference type="EMBL" id="PKA65483.1"/>
    </source>
</evidence>
<proteinExistence type="inferred from homology"/>
<dbReference type="SUPFAM" id="SSF52540">
    <property type="entry name" value="P-loop containing nucleoside triphosphate hydrolases"/>
    <property type="match status" value="1"/>
</dbReference>
<keyword evidence="5 13" id="KW-0812">Transmembrane</keyword>
<dbReference type="STRING" id="1088818.A0A2I0BCG0"/>
<dbReference type="Gene3D" id="3.40.50.300">
    <property type="entry name" value="P-loop containing nucleotide triphosphate hydrolases"/>
    <property type="match status" value="1"/>
</dbReference>
<dbReference type="AlphaFoldDB" id="A0A2I0BCG0"/>
<evidence type="ECO:0000256" key="5">
    <source>
        <dbReference type="ARBA" id="ARBA00022692"/>
    </source>
</evidence>
<dbReference type="SMART" id="SM00382">
    <property type="entry name" value="AAA"/>
    <property type="match status" value="1"/>
</dbReference>
<comment type="subcellular location">
    <subcellularLocation>
        <location evidence="1">Membrane</location>
        <topology evidence="1">Multi-pass membrane protein</topology>
    </subcellularLocation>
</comment>
<gene>
    <name evidence="16" type="primary">ABCC13</name>
    <name evidence="16" type="ORF">AXF42_Ash005817</name>
</gene>
<dbReference type="InterPro" id="IPR003593">
    <property type="entry name" value="AAA+_ATPase"/>
</dbReference>
<keyword evidence="9" id="KW-1278">Translocase</keyword>
<dbReference type="PROSITE" id="PS50893">
    <property type="entry name" value="ABC_TRANSPORTER_2"/>
    <property type="match status" value="1"/>
</dbReference>
<feature type="domain" description="ABC transmembrane type-1" evidence="15">
    <location>
        <begin position="251"/>
        <end position="526"/>
    </location>
</feature>
<dbReference type="Proteomes" id="UP000236161">
    <property type="component" value="Unassembled WGS sequence"/>
</dbReference>
<evidence type="ECO:0000256" key="13">
    <source>
        <dbReference type="SAM" id="Phobius"/>
    </source>
</evidence>
<dbReference type="InterPro" id="IPR003439">
    <property type="entry name" value="ABC_transporter-like_ATP-bd"/>
</dbReference>
<accession>A0A2I0BCG0</accession>
<evidence type="ECO:0000256" key="10">
    <source>
        <dbReference type="ARBA" id="ARBA00022989"/>
    </source>
</evidence>
<evidence type="ECO:0000313" key="17">
    <source>
        <dbReference type="Proteomes" id="UP000236161"/>
    </source>
</evidence>
<evidence type="ECO:0000256" key="4">
    <source>
        <dbReference type="ARBA" id="ARBA00022448"/>
    </source>
</evidence>
<dbReference type="SUPFAM" id="SSF90123">
    <property type="entry name" value="ABC transporter transmembrane region"/>
    <property type="match status" value="1"/>
</dbReference>
<dbReference type="InterPro" id="IPR036640">
    <property type="entry name" value="ABC1_TM_sf"/>
</dbReference>
<dbReference type="Gene3D" id="1.20.1560.10">
    <property type="entry name" value="ABC transporter type 1, transmembrane domain"/>
    <property type="match status" value="1"/>
</dbReference>
<feature type="transmembrane region" description="Helical" evidence="13">
    <location>
        <begin position="26"/>
        <end position="47"/>
    </location>
</feature>
<dbReference type="GO" id="GO:0005524">
    <property type="term" value="F:ATP binding"/>
    <property type="evidence" value="ECO:0007669"/>
    <property type="project" value="UniProtKB-KW"/>
</dbReference>
<comment type="catalytic activity">
    <reaction evidence="12">
        <text>ATP + H2O + xenobioticSide 1 = ADP + phosphate + xenobioticSide 2.</text>
        <dbReference type="EC" id="7.6.2.2"/>
    </reaction>
</comment>
<evidence type="ECO:0000256" key="9">
    <source>
        <dbReference type="ARBA" id="ARBA00022967"/>
    </source>
</evidence>
<evidence type="ECO:0000256" key="8">
    <source>
        <dbReference type="ARBA" id="ARBA00022840"/>
    </source>
</evidence>
<dbReference type="EMBL" id="KZ451895">
    <property type="protein sequence ID" value="PKA65483.1"/>
    <property type="molecule type" value="Genomic_DNA"/>
</dbReference>